<feature type="domain" description="N-acetyltransferase" evidence="1">
    <location>
        <begin position="1"/>
        <end position="143"/>
    </location>
</feature>
<dbReference type="PROSITE" id="PS51186">
    <property type="entry name" value="GNAT"/>
    <property type="match status" value="1"/>
</dbReference>
<dbReference type="AlphaFoldDB" id="A0A6N6NQY2"/>
<organism evidence="2 3">
    <name type="scientific">Ellagibacter isourolithinifaciens</name>
    <dbReference type="NCBI Taxonomy" id="2137581"/>
    <lineage>
        <taxon>Bacteria</taxon>
        <taxon>Bacillati</taxon>
        <taxon>Actinomycetota</taxon>
        <taxon>Coriobacteriia</taxon>
        <taxon>Eggerthellales</taxon>
        <taxon>Eggerthellaceae</taxon>
        <taxon>Ellagibacter</taxon>
    </lineage>
</organism>
<proteinExistence type="predicted"/>
<dbReference type="GO" id="GO:0016747">
    <property type="term" value="F:acyltransferase activity, transferring groups other than amino-acyl groups"/>
    <property type="evidence" value="ECO:0007669"/>
    <property type="project" value="InterPro"/>
</dbReference>
<dbReference type="SUPFAM" id="SSF55729">
    <property type="entry name" value="Acyl-CoA N-acyltransferases (Nat)"/>
    <property type="match status" value="1"/>
</dbReference>
<dbReference type="InterPro" id="IPR016181">
    <property type="entry name" value="Acyl_CoA_acyltransferase"/>
</dbReference>
<accession>A0A6N6NQY2</accession>
<keyword evidence="2" id="KW-0808">Transferase</keyword>
<dbReference type="CDD" id="cd04301">
    <property type="entry name" value="NAT_SF"/>
    <property type="match status" value="1"/>
</dbReference>
<dbReference type="OrthoDB" id="3174309at2"/>
<comment type="caution">
    <text evidence="2">The sequence shown here is derived from an EMBL/GenBank/DDBJ whole genome shotgun (WGS) entry which is preliminary data.</text>
</comment>
<evidence type="ECO:0000259" key="1">
    <source>
        <dbReference type="PROSITE" id="PS51186"/>
    </source>
</evidence>
<dbReference type="InterPro" id="IPR000182">
    <property type="entry name" value="GNAT_dom"/>
</dbReference>
<dbReference type="Gene3D" id="3.40.630.30">
    <property type="match status" value="1"/>
</dbReference>
<dbReference type="GeneID" id="98657123"/>
<dbReference type="Proteomes" id="UP000468668">
    <property type="component" value="Unassembled WGS sequence"/>
</dbReference>
<reference evidence="2 3" key="1">
    <citation type="submission" date="2019-09" db="EMBL/GenBank/DDBJ databases">
        <title>Whole genome shotgun sequencing (WGS) of Ellagibacter isourolithinifaciens DSM 104140(T) and Adlercreutzia muris DSM 29508(T).</title>
        <authorList>
            <person name="Stoll D.A."/>
            <person name="Danylec N."/>
            <person name="Huch M."/>
        </authorList>
    </citation>
    <scope>NUCLEOTIDE SEQUENCE [LARGE SCALE GENOMIC DNA]</scope>
    <source>
        <strain evidence="2 3">DSM 104140</strain>
    </source>
</reference>
<keyword evidence="3" id="KW-1185">Reference proteome</keyword>
<gene>
    <name evidence="2" type="ORF">F8C90_01740</name>
</gene>
<sequence length="145" mass="16050">MSDLFTLRPAREGDWELINYYAYREGMDAIPSLENVTVAANGDDDCVGFCRLAFSEAGIAHVNPVVINEQWRGYGVGRALIDDARAHHDEIRLVARGKSIGFYRVLGFTEISWDDIAPGVTEECDGCPLIEECGPLPMGWKREGA</sequence>
<evidence type="ECO:0000313" key="2">
    <source>
        <dbReference type="EMBL" id="KAB1642455.1"/>
    </source>
</evidence>
<name>A0A6N6NQY2_9ACTN</name>
<dbReference type="RefSeq" id="WP_158048722.1">
    <property type="nucleotide sequence ID" value="NZ_WAJR01000002.1"/>
</dbReference>
<evidence type="ECO:0000313" key="3">
    <source>
        <dbReference type="Proteomes" id="UP000468668"/>
    </source>
</evidence>
<dbReference type="Pfam" id="PF13508">
    <property type="entry name" value="Acetyltransf_7"/>
    <property type="match status" value="1"/>
</dbReference>
<protein>
    <submittedName>
        <fullName evidence="2">GNAT family N-acetyltransferase</fullName>
    </submittedName>
</protein>
<dbReference type="EMBL" id="WAJR01000002">
    <property type="protein sequence ID" value="KAB1642455.1"/>
    <property type="molecule type" value="Genomic_DNA"/>
</dbReference>